<evidence type="ECO:0000313" key="1">
    <source>
        <dbReference type="EMBL" id="KUI68529.1"/>
    </source>
</evidence>
<evidence type="ECO:0000313" key="2">
    <source>
        <dbReference type="Proteomes" id="UP000078559"/>
    </source>
</evidence>
<dbReference type="AlphaFoldDB" id="A0A194VWD8"/>
<organism evidence="1 2">
    <name type="scientific">Cytospora mali</name>
    <name type="common">Apple Valsa canker fungus</name>
    <name type="synonym">Valsa mali</name>
    <dbReference type="NCBI Taxonomy" id="578113"/>
    <lineage>
        <taxon>Eukaryota</taxon>
        <taxon>Fungi</taxon>
        <taxon>Dikarya</taxon>
        <taxon>Ascomycota</taxon>
        <taxon>Pezizomycotina</taxon>
        <taxon>Sordariomycetes</taxon>
        <taxon>Sordariomycetidae</taxon>
        <taxon>Diaporthales</taxon>
        <taxon>Cytosporaceae</taxon>
        <taxon>Cytospora</taxon>
    </lineage>
</organism>
<accession>A0A194VWD8</accession>
<reference evidence="1" key="1">
    <citation type="submission" date="2014-12" db="EMBL/GenBank/DDBJ databases">
        <title>Genome Sequence of Valsa Canker Pathogens Uncovers a Specific Adaption of Colonization on Woody Bark.</title>
        <authorList>
            <person name="Yin Z."/>
            <person name="Liu H."/>
            <person name="Gao X."/>
            <person name="Li Z."/>
            <person name="Song N."/>
            <person name="Ke X."/>
            <person name="Dai Q."/>
            <person name="Wu Y."/>
            <person name="Sun Y."/>
            <person name="Xu J.-R."/>
            <person name="Kang Z.K."/>
            <person name="Wang L."/>
            <person name="Huang L."/>
        </authorList>
    </citation>
    <scope>NUCLEOTIDE SEQUENCE [LARGE SCALE GENOMIC DNA]</scope>
    <source>
        <strain evidence="1">03-8</strain>
    </source>
</reference>
<dbReference type="Proteomes" id="UP000078559">
    <property type="component" value="Chromosome 4"/>
</dbReference>
<keyword evidence="2" id="KW-1185">Reference proteome</keyword>
<dbReference type="EMBL" id="CM003101">
    <property type="protein sequence ID" value="KUI68529.1"/>
    <property type="molecule type" value="Genomic_DNA"/>
</dbReference>
<proteinExistence type="predicted"/>
<protein>
    <submittedName>
        <fullName evidence="1">Uncharacterized protein</fullName>
    </submittedName>
</protein>
<sequence>MDTADYFFEVKEQVTENDMLIVQSDSPSIKRIKADELQRRVKALVDNCKNDERYCMDPCPHLTENPSYFRIREVCQPVRAHLNKTALDTLGIGDRFEKLPLYSGISRAAYPQRGHDNM</sequence>
<gene>
    <name evidence="1" type="ORF">VM1G_04683</name>
</gene>
<name>A0A194VWD8_CYTMA</name>